<evidence type="ECO:0000313" key="1">
    <source>
        <dbReference type="Proteomes" id="UP000887565"/>
    </source>
</evidence>
<proteinExistence type="predicted"/>
<protein>
    <submittedName>
        <fullName evidence="2">Uncharacterized protein</fullName>
    </submittedName>
</protein>
<keyword evidence="1" id="KW-1185">Reference proteome</keyword>
<sequence length="102" mass="11705">MMRKNGGKCVLAGLECTLFDKNIHNSRKSSGRPISEFSISDTSNESIIGRTTLSLIFFEPEDLMLQNQYEQIIFRLQFGILIRTGYRYTRNTDSFGIPIHIL</sequence>
<organism evidence="1 2">
    <name type="scientific">Romanomermis culicivorax</name>
    <name type="common">Nematode worm</name>
    <dbReference type="NCBI Taxonomy" id="13658"/>
    <lineage>
        <taxon>Eukaryota</taxon>
        <taxon>Metazoa</taxon>
        <taxon>Ecdysozoa</taxon>
        <taxon>Nematoda</taxon>
        <taxon>Enoplea</taxon>
        <taxon>Dorylaimia</taxon>
        <taxon>Mermithida</taxon>
        <taxon>Mermithoidea</taxon>
        <taxon>Mermithidae</taxon>
        <taxon>Romanomermis</taxon>
    </lineage>
</organism>
<name>A0A915JD04_ROMCU</name>
<reference evidence="2" key="1">
    <citation type="submission" date="2022-11" db="UniProtKB">
        <authorList>
            <consortium name="WormBaseParasite"/>
        </authorList>
    </citation>
    <scope>IDENTIFICATION</scope>
</reference>
<dbReference type="AlphaFoldDB" id="A0A915JD04"/>
<accession>A0A915JD04</accession>
<dbReference type="Proteomes" id="UP000887565">
    <property type="component" value="Unplaced"/>
</dbReference>
<evidence type="ECO:0000313" key="2">
    <source>
        <dbReference type="WBParaSite" id="nRc.2.0.1.t24359-RA"/>
    </source>
</evidence>
<dbReference type="WBParaSite" id="nRc.2.0.1.t24359-RA">
    <property type="protein sequence ID" value="nRc.2.0.1.t24359-RA"/>
    <property type="gene ID" value="nRc.2.0.1.g24359"/>
</dbReference>